<proteinExistence type="predicted"/>
<reference evidence="1" key="1">
    <citation type="submission" date="2020-05" db="EMBL/GenBank/DDBJ databases">
        <title>WGS assembly of Corymbia citriodora subspecies variegata.</title>
        <authorList>
            <person name="Barry K."/>
            <person name="Hundley H."/>
            <person name="Shu S."/>
            <person name="Jenkins J."/>
            <person name="Grimwood J."/>
            <person name="Baten A."/>
        </authorList>
    </citation>
    <scope>NUCLEOTIDE SEQUENCE</scope>
    <source>
        <strain evidence="1">CV2-018</strain>
    </source>
</reference>
<dbReference type="AlphaFoldDB" id="A0A8T0CZE1"/>
<name>A0A8T0CZE1_CORYI</name>
<keyword evidence="2" id="KW-1185">Reference proteome</keyword>
<organism evidence="1 2">
    <name type="scientific">Corymbia citriodora subsp. variegata</name>
    <dbReference type="NCBI Taxonomy" id="360336"/>
    <lineage>
        <taxon>Eukaryota</taxon>
        <taxon>Viridiplantae</taxon>
        <taxon>Streptophyta</taxon>
        <taxon>Embryophyta</taxon>
        <taxon>Tracheophyta</taxon>
        <taxon>Spermatophyta</taxon>
        <taxon>Magnoliopsida</taxon>
        <taxon>eudicotyledons</taxon>
        <taxon>Gunneridae</taxon>
        <taxon>Pentapetalae</taxon>
        <taxon>rosids</taxon>
        <taxon>malvids</taxon>
        <taxon>Myrtales</taxon>
        <taxon>Myrtaceae</taxon>
        <taxon>Myrtoideae</taxon>
        <taxon>Eucalypteae</taxon>
        <taxon>Corymbia</taxon>
    </lineage>
</organism>
<evidence type="ECO:0000313" key="1">
    <source>
        <dbReference type="EMBL" id="KAF7851609.1"/>
    </source>
</evidence>
<sequence>MPETKSSKVAAASQPGSGLRNLCRSLRIVFSRARSRPSLVPIHPPTGLVYGQT</sequence>
<protein>
    <submittedName>
        <fullName evidence="1">Uncharacterized protein</fullName>
    </submittedName>
</protein>
<gene>
    <name evidence="1" type="ORF">BT93_L3492</name>
</gene>
<dbReference type="Proteomes" id="UP000806378">
    <property type="component" value="Unassembled WGS sequence"/>
</dbReference>
<evidence type="ECO:0000313" key="2">
    <source>
        <dbReference type="Proteomes" id="UP000806378"/>
    </source>
</evidence>
<dbReference type="EMBL" id="MU089531">
    <property type="protein sequence ID" value="KAF7851609.1"/>
    <property type="molecule type" value="Genomic_DNA"/>
</dbReference>
<dbReference type="Gramene" id="rna-gnl|WGS:JABURB|Cocit.L3492.1">
    <property type="protein sequence ID" value="cds-KAF7851609.1"/>
    <property type="gene ID" value="gene-BT93_L3492"/>
</dbReference>
<comment type="caution">
    <text evidence="1">The sequence shown here is derived from an EMBL/GenBank/DDBJ whole genome shotgun (WGS) entry which is preliminary data.</text>
</comment>
<accession>A0A8T0CZE1</accession>